<keyword evidence="5 6" id="KW-0472">Membrane</keyword>
<evidence type="ECO:0000256" key="6">
    <source>
        <dbReference type="SAM" id="Phobius"/>
    </source>
</evidence>
<dbReference type="STRING" id="888268.A0A1E5VMJ2"/>
<dbReference type="Pfam" id="PF00854">
    <property type="entry name" value="PTR2"/>
    <property type="match status" value="1"/>
</dbReference>
<dbReference type="InterPro" id="IPR000109">
    <property type="entry name" value="POT_fam"/>
</dbReference>
<dbReference type="AlphaFoldDB" id="A0A1E5VMJ2"/>
<evidence type="ECO:0000256" key="5">
    <source>
        <dbReference type="ARBA" id="ARBA00023136"/>
    </source>
</evidence>
<evidence type="ECO:0000256" key="2">
    <source>
        <dbReference type="ARBA" id="ARBA00005982"/>
    </source>
</evidence>
<dbReference type="GO" id="GO:0016020">
    <property type="term" value="C:membrane"/>
    <property type="evidence" value="ECO:0007669"/>
    <property type="project" value="UniProtKB-SubCell"/>
</dbReference>
<evidence type="ECO:0000313" key="8">
    <source>
        <dbReference type="Proteomes" id="UP000095767"/>
    </source>
</evidence>
<proteinExistence type="inferred from homology"/>
<dbReference type="PANTHER" id="PTHR11654">
    <property type="entry name" value="OLIGOPEPTIDE TRANSPORTER-RELATED"/>
    <property type="match status" value="1"/>
</dbReference>
<keyword evidence="4 6" id="KW-1133">Transmembrane helix</keyword>
<feature type="transmembrane region" description="Helical" evidence="6">
    <location>
        <begin position="56"/>
        <end position="77"/>
    </location>
</feature>
<dbReference type="Gene3D" id="1.20.1250.20">
    <property type="entry name" value="MFS general substrate transporter like domains"/>
    <property type="match status" value="1"/>
</dbReference>
<dbReference type="EMBL" id="LWDX02034904">
    <property type="protein sequence ID" value="OEL26336.1"/>
    <property type="molecule type" value="Genomic_DNA"/>
</dbReference>
<evidence type="ECO:0000256" key="3">
    <source>
        <dbReference type="ARBA" id="ARBA00022692"/>
    </source>
</evidence>
<feature type="transmembrane region" description="Helical" evidence="6">
    <location>
        <begin position="20"/>
        <end position="36"/>
    </location>
</feature>
<accession>A0A1E5VMJ2</accession>
<organism evidence="7 8">
    <name type="scientific">Dichanthelium oligosanthes</name>
    <dbReference type="NCBI Taxonomy" id="888268"/>
    <lineage>
        <taxon>Eukaryota</taxon>
        <taxon>Viridiplantae</taxon>
        <taxon>Streptophyta</taxon>
        <taxon>Embryophyta</taxon>
        <taxon>Tracheophyta</taxon>
        <taxon>Spermatophyta</taxon>
        <taxon>Magnoliopsida</taxon>
        <taxon>Liliopsida</taxon>
        <taxon>Poales</taxon>
        <taxon>Poaceae</taxon>
        <taxon>PACMAD clade</taxon>
        <taxon>Panicoideae</taxon>
        <taxon>Panicodae</taxon>
        <taxon>Paniceae</taxon>
        <taxon>Dichantheliinae</taxon>
        <taxon>Dichanthelium</taxon>
    </lineage>
</organism>
<evidence type="ECO:0000256" key="1">
    <source>
        <dbReference type="ARBA" id="ARBA00004141"/>
    </source>
</evidence>
<keyword evidence="8" id="KW-1185">Reference proteome</keyword>
<evidence type="ECO:0000256" key="4">
    <source>
        <dbReference type="ARBA" id="ARBA00022989"/>
    </source>
</evidence>
<keyword evidence="3 6" id="KW-0812">Transmembrane</keyword>
<dbReference type="InterPro" id="IPR036259">
    <property type="entry name" value="MFS_trans_sf"/>
</dbReference>
<sequence length="104" mass="11355">MQARTMERHITRSLEIPPPTLSIFTTGTTLVSIILHDRVFVPPTRRATGLPSGVTYFQRMCIRFTVAIFGVAATALVETKRCGTAATHGLLDSPKAICWVDLVG</sequence>
<evidence type="ECO:0000313" key="7">
    <source>
        <dbReference type="EMBL" id="OEL26336.1"/>
    </source>
</evidence>
<dbReference type="Proteomes" id="UP000095767">
    <property type="component" value="Unassembled WGS sequence"/>
</dbReference>
<comment type="subcellular location">
    <subcellularLocation>
        <location evidence="1">Membrane</location>
        <topology evidence="1">Multi-pass membrane protein</topology>
    </subcellularLocation>
</comment>
<comment type="similarity">
    <text evidence="2">Belongs to the major facilitator superfamily. Proton-dependent oligopeptide transporter (POT/PTR) (TC 2.A.17) family.</text>
</comment>
<protein>
    <submittedName>
        <fullName evidence="7">Uncharacterized protein</fullName>
    </submittedName>
</protein>
<reference evidence="7 8" key="1">
    <citation type="submission" date="2016-09" db="EMBL/GenBank/DDBJ databases">
        <title>The draft genome of Dichanthelium oligosanthes: A C3 panicoid grass species.</title>
        <authorList>
            <person name="Studer A.J."/>
            <person name="Schnable J.C."/>
            <person name="Brutnell T.P."/>
        </authorList>
    </citation>
    <scope>NUCLEOTIDE SEQUENCE [LARGE SCALE GENOMIC DNA]</scope>
    <source>
        <strain evidence="8">cv. Kellogg 1175</strain>
        <tissue evidence="7">Leaf</tissue>
    </source>
</reference>
<gene>
    <name evidence="7" type="ORF">BAE44_0012646</name>
</gene>
<comment type="caution">
    <text evidence="7">The sequence shown here is derived from an EMBL/GenBank/DDBJ whole genome shotgun (WGS) entry which is preliminary data.</text>
</comment>
<dbReference type="GO" id="GO:0022857">
    <property type="term" value="F:transmembrane transporter activity"/>
    <property type="evidence" value="ECO:0007669"/>
    <property type="project" value="InterPro"/>
</dbReference>
<name>A0A1E5VMJ2_9POAL</name>